<reference evidence="1" key="1">
    <citation type="submission" date="2021-06" db="EMBL/GenBank/DDBJ databases">
        <title>Parelaphostrongylus tenuis whole genome reference sequence.</title>
        <authorList>
            <person name="Garwood T.J."/>
            <person name="Larsen P.A."/>
            <person name="Fountain-Jones N.M."/>
            <person name="Garbe J.R."/>
            <person name="Macchietto M.G."/>
            <person name="Kania S.A."/>
            <person name="Gerhold R.W."/>
            <person name="Richards J.E."/>
            <person name="Wolf T.M."/>
        </authorList>
    </citation>
    <scope>NUCLEOTIDE SEQUENCE</scope>
    <source>
        <strain evidence="1">MNPRO001-30</strain>
        <tissue evidence="1">Meninges</tissue>
    </source>
</reference>
<evidence type="ECO:0000313" key="2">
    <source>
        <dbReference type="Proteomes" id="UP001196413"/>
    </source>
</evidence>
<organism evidence="1 2">
    <name type="scientific">Parelaphostrongylus tenuis</name>
    <name type="common">Meningeal worm</name>
    <dbReference type="NCBI Taxonomy" id="148309"/>
    <lineage>
        <taxon>Eukaryota</taxon>
        <taxon>Metazoa</taxon>
        <taxon>Ecdysozoa</taxon>
        <taxon>Nematoda</taxon>
        <taxon>Chromadorea</taxon>
        <taxon>Rhabditida</taxon>
        <taxon>Rhabditina</taxon>
        <taxon>Rhabditomorpha</taxon>
        <taxon>Strongyloidea</taxon>
        <taxon>Metastrongylidae</taxon>
        <taxon>Parelaphostrongylus</taxon>
    </lineage>
</organism>
<dbReference type="Proteomes" id="UP001196413">
    <property type="component" value="Unassembled WGS sequence"/>
</dbReference>
<protein>
    <submittedName>
        <fullName evidence="1">Uncharacterized protein</fullName>
    </submittedName>
</protein>
<dbReference type="EMBL" id="JAHQIW010004318">
    <property type="protein sequence ID" value="KAJ1361941.1"/>
    <property type="molecule type" value="Genomic_DNA"/>
</dbReference>
<name>A0AAD5N498_PARTN</name>
<proteinExistence type="predicted"/>
<comment type="caution">
    <text evidence="1">The sequence shown here is derived from an EMBL/GenBank/DDBJ whole genome shotgun (WGS) entry which is preliminary data.</text>
</comment>
<dbReference type="AlphaFoldDB" id="A0AAD5N498"/>
<keyword evidence="2" id="KW-1185">Reference proteome</keyword>
<accession>A0AAD5N498</accession>
<gene>
    <name evidence="1" type="ORF">KIN20_021329</name>
</gene>
<sequence>MVDLQVCIIILSCYCSVQESSHWYLLPIPRLPGTIQRQNVIASCKLEGEWRRLRYEKTDTQRRHADKGPTTTTVERLQLAHAAVYQDIAYDRTFTTVTTTLTNKVWPSNKLAVCSWAFVVGDHTDSLMAQVAVKERGP</sequence>
<evidence type="ECO:0000313" key="1">
    <source>
        <dbReference type="EMBL" id="KAJ1361941.1"/>
    </source>
</evidence>